<feature type="region of interest" description="Disordered" evidence="4">
    <location>
        <begin position="36"/>
        <end position="59"/>
    </location>
</feature>
<dbReference type="GO" id="GO:0003729">
    <property type="term" value="F:mRNA binding"/>
    <property type="evidence" value="ECO:0007669"/>
    <property type="project" value="TreeGrafter"/>
</dbReference>
<dbReference type="Gene3D" id="3.30.70.330">
    <property type="match status" value="1"/>
</dbReference>
<proteinExistence type="predicted"/>
<dbReference type="SUPFAM" id="SSF54928">
    <property type="entry name" value="RNA-binding domain, RBD"/>
    <property type="match status" value="1"/>
</dbReference>
<dbReference type="InterPro" id="IPR000504">
    <property type="entry name" value="RRM_dom"/>
</dbReference>
<dbReference type="PANTHER" id="PTHR48032">
    <property type="entry name" value="RNA-BINDING PROTEIN MUSASHI HOMOLOG RBP6"/>
    <property type="match status" value="1"/>
</dbReference>
<dbReference type="EMBL" id="JADCNM010000081">
    <property type="protein sequence ID" value="KAG0451078.1"/>
    <property type="molecule type" value="Genomic_DNA"/>
</dbReference>
<gene>
    <name evidence="6" type="ORF">HPP92_026424</name>
</gene>
<accession>A0A835PEF5</accession>
<dbReference type="GO" id="GO:0006417">
    <property type="term" value="P:regulation of translation"/>
    <property type="evidence" value="ECO:0007669"/>
    <property type="project" value="TreeGrafter"/>
</dbReference>
<dbReference type="PANTHER" id="PTHR48032:SF12">
    <property type="entry name" value="RRM DOMAIN-CONTAINING PROTEIN"/>
    <property type="match status" value="1"/>
</dbReference>
<evidence type="ECO:0000313" key="7">
    <source>
        <dbReference type="Proteomes" id="UP000639772"/>
    </source>
</evidence>
<keyword evidence="2 3" id="KW-0694">RNA-binding</keyword>
<dbReference type="InterPro" id="IPR012677">
    <property type="entry name" value="Nucleotide-bd_a/b_plait_sf"/>
</dbReference>
<dbReference type="Pfam" id="PF00076">
    <property type="entry name" value="RRM_1"/>
    <property type="match status" value="1"/>
</dbReference>
<evidence type="ECO:0000313" key="6">
    <source>
        <dbReference type="EMBL" id="KAG0451078.1"/>
    </source>
</evidence>
<feature type="domain" description="RRM" evidence="5">
    <location>
        <begin position="72"/>
        <end position="125"/>
    </location>
</feature>
<dbReference type="InterPro" id="IPR035979">
    <property type="entry name" value="RBD_domain_sf"/>
</dbReference>
<evidence type="ECO:0000256" key="2">
    <source>
        <dbReference type="ARBA" id="ARBA00022884"/>
    </source>
</evidence>
<dbReference type="PROSITE" id="PS50102">
    <property type="entry name" value="RRM"/>
    <property type="match status" value="1"/>
</dbReference>
<reference evidence="6 7" key="1">
    <citation type="journal article" date="2020" name="Nat. Food">
        <title>A phased Vanilla planifolia genome enables genetic improvement of flavour and production.</title>
        <authorList>
            <person name="Hasing T."/>
            <person name="Tang H."/>
            <person name="Brym M."/>
            <person name="Khazi F."/>
            <person name="Huang T."/>
            <person name="Chambers A.H."/>
        </authorList>
    </citation>
    <scope>NUCLEOTIDE SEQUENCE [LARGE SCALE GENOMIC DNA]</scope>
    <source>
        <tissue evidence="6">Leaf</tissue>
    </source>
</reference>
<evidence type="ECO:0000256" key="4">
    <source>
        <dbReference type="SAM" id="MobiDB-lite"/>
    </source>
</evidence>
<keyword evidence="1" id="KW-0677">Repeat</keyword>
<evidence type="ECO:0000256" key="3">
    <source>
        <dbReference type="PROSITE-ProRule" id="PRU00176"/>
    </source>
</evidence>
<dbReference type="AlphaFoldDB" id="A0A835PEF5"/>
<dbReference type="Proteomes" id="UP000639772">
    <property type="component" value="Unassembled WGS sequence"/>
</dbReference>
<evidence type="ECO:0000256" key="1">
    <source>
        <dbReference type="ARBA" id="ARBA00022737"/>
    </source>
</evidence>
<name>A0A835PEF5_VANPL</name>
<organism evidence="6 7">
    <name type="scientific">Vanilla planifolia</name>
    <name type="common">Vanilla</name>
    <dbReference type="NCBI Taxonomy" id="51239"/>
    <lineage>
        <taxon>Eukaryota</taxon>
        <taxon>Viridiplantae</taxon>
        <taxon>Streptophyta</taxon>
        <taxon>Embryophyta</taxon>
        <taxon>Tracheophyta</taxon>
        <taxon>Spermatophyta</taxon>
        <taxon>Magnoliopsida</taxon>
        <taxon>Liliopsida</taxon>
        <taxon>Asparagales</taxon>
        <taxon>Orchidaceae</taxon>
        <taxon>Vanilloideae</taxon>
        <taxon>Vanilleae</taxon>
        <taxon>Vanilla</taxon>
    </lineage>
</organism>
<sequence length="125" mass="14008">MKWTIMLSSAGNDSASCSSAGPVLLQIREVQVNRVRPRSEKRTYQSHHSGRVGVAKKDTNSIINHGNNTASRKIFVGGLSANVTEDEFRRYFEQFGCITDVVIMHDNVSHRPEALDLLLLIQRNL</sequence>
<comment type="caution">
    <text evidence="6">The sequence shown here is derived from an EMBL/GenBank/DDBJ whole genome shotgun (WGS) entry which is preliminary data.</text>
</comment>
<dbReference type="OrthoDB" id="1875751at2759"/>
<evidence type="ECO:0000259" key="5">
    <source>
        <dbReference type="PROSITE" id="PS50102"/>
    </source>
</evidence>
<protein>
    <recommendedName>
        <fullName evidence="5">RRM domain-containing protein</fullName>
    </recommendedName>
</protein>